<accession>A0AAD8ID79</accession>
<reference evidence="8" key="1">
    <citation type="submission" date="2023-02" db="EMBL/GenBank/DDBJ databases">
        <title>Genome of toxic invasive species Heracleum sosnowskyi carries increased number of genes despite the absence of recent whole-genome duplications.</title>
        <authorList>
            <person name="Schelkunov M."/>
            <person name="Shtratnikova V."/>
            <person name="Makarenko M."/>
            <person name="Klepikova A."/>
            <person name="Omelchenko D."/>
            <person name="Novikova G."/>
            <person name="Obukhova E."/>
            <person name="Bogdanov V."/>
            <person name="Penin A."/>
            <person name="Logacheva M."/>
        </authorList>
    </citation>
    <scope>NUCLEOTIDE SEQUENCE</scope>
    <source>
        <strain evidence="8">Hsosn_3</strain>
        <tissue evidence="8">Leaf</tissue>
    </source>
</reference>
<dbReference type="InterPro" id="IPR002401">
    <property type="entry name" value="Cyt_P450_E_grp-I"/>
</dbReference>
<evidence type="ECO:0000256" key="3">
    <source>
        <dbReference type="ARBA" id="ARBA00022723"/>
    </source>
</evidence>
<evidence type="ECO:0000256" key="2">
    <source>
        <dbReference type="ARBA" id="ARBA00010617"/>
    </source>
</evidence>
<dbReference type="InterPro" id="IPR001128">
    <property type="entry name" value="Cyt_P450"/>
</dbReference>
<dbReference type="Pfam" id="PF00067">
    <property type="entry name" value="p450"/>
    <property type="match status" value="1"/>
</dbReference>
<comment type="caution">
    <text evidence="8">The sequence shown here is derived from an EMBL/GenBank/DDBJ whole genome shotgun (WGS) entry which is preliminary data.</text>
</comment>
<reference evidence="8" key="2">
    <citation type="submission" date="2023-05" db="EMBL/GenBank/DDBJ databases">
        <authorList>
            <person name="Schelkunov M.I."/>
        </authorList>
    </citation>
    <scope>NUCLEOTIDE SEQUENCE</scope>
    <source>
        <strain evidence="8">Hsosn_3</strain>
        <tissue evidence="8">Leaf</tissue>
    </source>
</reference>
<dbReference type="GO" id="GO:0020037">
    <property type="term" value="F:heme binding"/>
    <property type="evidence" value="ECO:0007669"/>
    <property type="project" value="InterPro"/>
</dbReference>
<keyword evidence="5 6" id="KW-0408">Iron</keyword>
<dbReference type="GO" id="GO:0009805">
    <property type="term" value="P:coumarin biosynthetic process"/>
    <property type="evidence" value="ECO:0007669"/>
    <property type="project" value="UniProtKB-ARBA"/>
</dbReference>
<dbReference type="InterPro" id="IPR017972">
    <property type="entry name" value="Cyt_P450_CS"/>
</dbReference>
<dbReference type="GO" id="GO:0016705">
    <property type="term" value="F:oxidoreductase activity, acting on paired donors, with incorporation or reduction of molecular oxygen"/>
    <property type="evidence" value="ECO:0007669"/>
    <property type="project" value="InterPro"/>
</dbReference>
<dbReference type="EMBL" id="JAUIZM010000005">
    <property type="protein sequence ID" value="KAK1383510.1"/>
    <property type="molecule type" value="Genomic_DNA"/>
</dbReference>
<dbReference type="GO" id="GO:0005506">
    <property type="term" value="F:iron ion binding"/>
    <property type="evidence" value="ECO:0007669"/>
    <property type="project" value="InterPro"/>
</dbReference>
<dbReference type="PROSITE" id="PS00086">
    <property type="entry name" value="CYTOCHROME_P450"/>
    <property type="match status" value="1"/>
</dbReference>
<dbReference type="PRINTS" id="PR00463">
    <property type="entry name" value="EP450I"/>
</dbReference>
<evidence type="ECO:0000313" key="9">
    <source>
        <dbReference type="Proteomes" id="UP001237642"/>
    </source>
</evidence>
<evidence type="ECO:0000256" key="6">
    <source>
        <dbReference type="PIRSR" id="PIRSR602401-1"/>
    </source>
</evidence>
<dbReference type="Proteomes" id="UP001237642">
    <property type="component" value="Unassembled WGS sequence"/>
</dbReference>
<evidence type="ECO:0000313" key="8">
    <source>
        <dbReference type="EMBL" id="KAK1383510.1"/>
    </source>
</evidence>
<protein>
    <submittedName>
        <fullName evidence="8">Cytochrome P450, family 96, subfamily A, polypeptide 10</fullName>
    </submittedName>
</protein>
<evidence type="ECO:0000256" key="7">
    <source>
        <dbReference type="RuleBase" id="RU000461"/>
    </source>
</evidence>
<organism evidence="8 9">
    <name type="scientific">Heracleum sosnowskyi</name>
    <dbReference type="NCBI Taxonomy" id="360622"/>
    <lineage>
        <taxon>Eukaryota</taxon>
        <taxon>Viridiplantae</taxon>
        <taxon>Streptophyta</taxon>
        <taxon>Embryophyta</taxon>
        <taxon>Tracheophyta</taxon>
        <taxon>Spermatophyta</taxon>
        <taxon>Magnoliopsida</taxon>
        <taxon>eudicotyledons</taxon>
        <taxon>Gunneridae</taxon>
        <taxon>Pentapetalae</taxon>
        <taxon>asterids</taxon>
        <taxon>campanulids</taxon>
        <taxon>Apiales</taxon>
        <taxon>Apiaceae</taxon>
        <taxon>Apioideae</taxon>
        <taxon>apioid superclade</taxon>
        <taxon>Tordylieae</taxon>
        <taxon>Tordyliinae</taxon>
        <taxon>Heracleum</taxon>
    </lineage>
</organism>
<dbReference type="PRINTS" id="PR00385">
    <property type="entry name" value="P450"/>
</dbReference>
<feature type="binding site" description="axial binding residue" evidence="6">
    <location>
        <position position="457"/>
    </location>
    <ligand>
        <name>heme</name>
        <dbReference type="ChEBI" id="CHEBI:30413"/>
    </ligand>
    <ligandPart>
        <name>Fe</name>
        <dbReference type="ChEBI" id="CHEBI:18248"/>
    </ligandPart>
</feature>
<dbReference type="SUPFAM" id="SSF48264">
    <property type="entry name" value="Cytochrome P450"/>
    <property type="match status" value="1"/>
</dbReference>
<comment type="cofactor">
    <cofactor evidence="1 6">
        <name>heme</name>
        <dbReference type="ChEBI" id="CHEBI:30413"/>
    </cofactor>
</comment>
<comment type="similarity">
    <text evidence="2 7">Belongs to the cytochrome P450 family.</text>
</comment>
<keyword evidence="4 7" id="KW-0560">Oxidoreductase</keyword>
<dbReference type="InterPro" id="IPR036396">
    <property type="entry name" value="Cyt_P450_sf"/>
</dbReference>
<evidence type="ECO:0000256" key="4">
    <source>
        <dbReference type="ARBA" id="ARBA00023002"/>
    </source>
</evidence>
<keyword evidence="6 7" id="KW-0349">Heme</keyword>
<keyword evidence="9" id="KW-1185">Reference proteome</keyword>
<dbReference type="Gene3D" id="1.10.630.10">
    <property type="entry name" value="Cytochrome P450"/>
    <property type="match status" value="1"/>
</dbReference>
<evidence type="ECO:0000256" key="1">
    <source>
        <dbReference type="ARBA" id="ARBA00001971"/>
    </source>
</evidence>
<dbReference type="AlphaFoldDB" id="A0AAD8ID79"/>
<proteinExistence type="inferred from homology"/>
<dbReference type="GO" id="GO:0004497">
    <property type="term" value="F:monooxygenase activity"/>
    <property type="evidence" value="ECO:0007669"/>
    <property type="project" value="UniProtKB-KW"/>
</dbReference>
<dbReference type="CDD" id="cd11064">
    <property type="entry name" value="CYP86A"/>
    <property type="match status" value="1"/>
</dbReference>
<dbReference type="PANTHER" id="PTHR24296">
    <property type="entry name" value="CYTOCHROME P450"/>
    <property type="match status" value="1"/>
</dbReference>
<keyword evidence="7" id="KW-0503">Monooxygenase</keyword>
<keyword evidence="3 6" id="KW-0479">Metal-binding</keyword>
<gene>
    <name evidence="8" type="ORF">POM88_021245</name>
</gene>
<name>A0AAD8ID79_9APIA</name>
<dbReference type="GO" id="GO:0006629">
    <property type="term" value="P:lipid metabolic process"/>
    <property type="evidence" value="ECO:0007669"/>
    <property type="project" value="UniProtKB-ARBA"/>
</dbReference>
<sequence>METLGFEYFEIVIAILSFWYIRKLRYDDSLPWNWPLVGMMPWILSKVNRVHDLCTEILDRAGGTFLLKGPWFTNMDMLFTVDPANVRYVLSDGYANFHKGHEFKEIFDVLGDGIVNAEFDLWKIQRKHSQFLFSLHQFRKFLRRISTEKVEIELITIMDHVSQQGQVVDMQDLFQRLTFDTTCMFVTGYDPGCLDVKLHEVPFSKAMDEAEEVIFTRHLMPQTLWKLMRWLNIGSEKKMSQAKKIIDDVLYTYITRKRKEVSSRGNKFDDDAEGDGADLLTLYITEEDKSLGLEDNDKFMKDIVLNHILAGRDTTSSALTWFLWLVITHPQVESKIRAELLEASSPKNEAEKRKFFSDEELSQLPYLHGAISEALRLYPPVPFQHKEPMKDDVLPTGHRVHPKLRVMFSLYAMGRMSSVWGKDCLEFKPERWISRDGTIKHVPAYKFTTFSAGPRACLGKKVAYTQMKAVAAALIYNYNFKMVEGHKVIPNLSMILLMTNGLKVRVTDRWS</sequence>
<evidence type="ECO:0000256" key="5">
    <source>
        <dbReference type="ARBA" id="ARBA00023004"/>
    </source>
</evidence>